<reference evidence="1 2" key="1">
    <citation type="submission" date="2020-09" db="EMBL/GenBank/DDBJ databases">
        <title>De no assembly of potato wild relative species, Solanum commersonii.</title>
        <authorList>
            <person name="Cho K."/>
        </authorList>
    </citation>
    <scope>NUCLEOTIDE SEQUENCE [LARGE SCALE GENOMIC DNA]</scope>
    <source>
        <strain evidence="1">LZ3.2</strain>
        <tissue evidence="1">Leaf</tissue>
    </source>
</reference>
<dbReference type="EMBL" id="JACXVP010000001">
    <property type="protein sequence ID" value="KAG5631296.1"/>
    <property type="molecule type" value="Genomic_DNA"/>
</dbReference>
<proteinExistence type="predicted"/>
<sequence>MKDPTSRSEPLRSQRRWNDNLLNHLFLEEVCNHIIYNVGCGEDTDEWDKLWWMAHSSGKFNVNSAWEILKNASNRKNSSSVGKTEFLKLPIGEFLIRIALVDDVKWCCCKTLAKESNEHLFITCPVVTTLRKNFAAAAAGLRGPFPHPKDTMFKWWNATCSVKRRRLFKAVPTFNNVANLEEEEKDKAWW</sequence>
<evidence type="ECO:0000313" key="1">
    <source>
        <dbReference type="EMBL" id="KAG5631296.1"/>
    </source>
</evidence>
<dbReference type="AlphaFoldDB" id="A0A9J6B3U7"/>
<accession>A0A9J6B3U7</accession>
<dbReference type="Proteomes" id="UP000824120">
    <property type="component" value="Chromosome 1"/>
</dbReference>
<organism evidence="1 2">
    <name type="scientific">Solanum commersonii</name>
    <name type="common">Commerson's wild potato</name>
    <name type="synonym">Commerson's nightshade</name>
    <dbReference type="NCBI Taxonomy" id="4109"/>
    <lineage>
        <taxon>Eukaryota</taxon>
        <taxon>Viridiplantae</taxon>
        <taxon>Streptophyta</taxon>
        <taxon>Embryophyta</taxon>
        <taxon>Tracheophyta</taxon>
        <taxon>Spermatophyta</taxon>
        <taxon>Magnoliopsida</taxon>
        <taxon>eudicotyledons</taxon>
        <taxon>Gunneridae</taxon>
        <taxon>Pentapetalae</taxon>
        <taxon>asterids</taxon>
        <taxon>lamiids</taxon>
        <taxon>Solanales</taxon>
        <taxon>Solanaceae</taxon>
        <taxon>Solanoideae</taxon>
        <taxon>Solaneae</taxon>
        <taxon>Solanum</taxon>
    </lineage>
</organism>
<evidence type="ECO:0008006" key="3">
    <source>
        <dbReference type="Google" id="ProtNLM"/>
    </source>
</evidence>
<evidence type="ECO:0000313" key="2">
    <source>
        <dbReference type="Proteomes" id="UP000824120"/>
    </source>
</evidence>
<name>A0A9J6B3U7_SOLCO</name>
<comment type="caution">
    <text evidence="1">The sequence shown here is derived from an EMBL/GenBank/DDBJ whole genome shotgun (WGS) entry which is preliminary data.</text>
</comment>
<keyword evidence="2" id="KW-1185">Reference proteome</keyword>
<protein>
    <recommendedName>
        <fullName evidence="3">Reverse transcriptase zinc-binding domain-containing protein</fullName>
    </recommendedName>
</protein>
<gene>
    <name evidence="1" type="ORF">H5410_003013</name>
</gene>